<dbReference type="STRING" id="394096.DB31_8829"/>
<keyword evidence="1" id="KW-0238">DNA-binding</keyword>
<dbReference type="Pfam" id="PF02311">
    <property type="entry name" value="AraC_binding"/>
    <property type="match status" value="1"/>
</dbReference>
<dbReference type="RefSeq" id="WP_052420182.1">
    <property type="nucleotide sequence ID" value="NZ_JMCB01000008.1"/>
</dbReference>
<dbReference type="Proteomes" id="UP000028725">
    <property type="component" value="Unassembled WGS sequence"/>
</dbReference>
<name>A0A085WIG3_9BACT</name>
<dbReference type="AlphaFoldDB" id="A0A085WIG3"/>
<evidence type="ECO:0000313" key="4">
    <source>
        <dbReference type="Proteomes" id="UP000028725"/>
    </source>
</evidence>
<comment type="caution">
    <text evidence="3">The sequence shown here is derived from an EMBL/GenBank/DDBJ whole genome shotgun (WGS) entry which is preliminary data.</text>
</comment>
<organism evidence="3 4">
    <name type="scientific">Hyalangium minutum</name>
    <dbReference type="NCBI Taxonomy" id="394096"/>
    <lineage>
        <taxon>Bacteria</taxon>
        <taxon>Pseudomonadati</taxon>
        <taxon>Myxococcota</taxon>
        <taxon>Myxococcia</taxon>
        <taxon>Myxococcales</taxon>
        <taxon>Cystobacterineae</taxon>
        <taxon>Archangiaceae</taxon>
        <taxon>Hyalangium</taxon>
    </lineage>
</organism>
<dbReference type="EMBL" id="JMCB01000008">
    <property type="protein sequence ID" value="KFE67476.1"/>
    <property type="molecule type" value="Genomic_DNA"/>
</dbReference>
<reference evidence="3" key="1">
    <citation type="submission" date="2014-04" db="EMBL/GenBank/DDBJ databases">
        <title>Genome assembly of Hyalangium minutum DSM 14724.</title>
        <authorList>
            <person name="Sharma G."/>
            <person name="Subramanian S."/>
        </authorList>
    </citation>
    <scope>NUCLEOTIDE SEQUENCE [LARGE SCALE GENOMIC DNA]</scope>
    <source>
        <strain evidence="3">DSM 14724</strain>
    </source>
</reference>
<dbReference type="SUPFAM" id="SSF51182">
    <property type="entry name" value="RmlC-like cupins"/>
    <property type="match status" value="1"/>
</dbReference>
<dbReference type="GO" id="GO:0006355">
    <property type="term" value="P:regulation of DNA-templated transcription"/>
    <property type="evidence" value="ECO:0007669"/>
    <property type="project" value="InterPro"/>
</dbReference>
<evidence type="ECO:0000256" key="1">
    <source>
        <dbReference type="ARBA" id="ARBA00023125"/>
    </source>
</evidence>
<evidence type="ECO:0000313" key="3">
    <source>
        <dbReference type="EMBL" id="KFE67476.1"/>
    </source>
</evidence>
<evidence type="ECO:0000259" key="2">
    <source>
        <dbReference type="Pfam" id="PF02311"/>
    </source>
</evidence>
<keyword evidence="4" id="KW-1185">Reference proteome</keyword>
<proteinExistence type="predicted"/>
<protein>
    <recommendedName>
        <fullName evidence="2">AraC-type arabinose-binding/dimerisation domain-containing protein</fullName>
    </recommendedName>
</protein>
<feature type="domain" description="AraC-type arabinose-binding/dimerisation" evidence="2">
    <location>
        <begin position="249"/>
        <end position="314"/>
    </location>
</feature>
<dbReference type="GO" id="GO:0003677">
    <property type="term" value="F:DNA binding"/>
    <property type="evidence" value="ECO:0007669"/>
    <property type="project" value="UniProtKB-KW"/>
</dbReference>
<dbReference type="OrthoDB" id="285029at2"/>
<dbReference type="InterPro" id="IPR003313">
    <property type="entry name" value="AraC-bd"/>
</dbReference>
<dbReference type="InterPro" id="IPR011051">
    <property type="entry name" value="RmlC_Cupin_sf"/>
</dbReference>
<dbReference type="Gene3D" id="2.60.120.10">
    <property type="entry name" value="Jelly Rolls"/>
    <property type="match status" value="1"/>
</dbReference>
<accession>A0A085WIG3</accession>
<gene>
    <name evidence="3" type="ORF">DB31_8829</name>
</gene>
<sequence>MSRKGRVVISPNTFLVEAYAPGLTIDFREPAGMTDLERLRRSVDLRQLSGAGSDGEVERSLGRVLVSLGVTEDEADFAASLEAFTGERQLGPQVAACLRELGVPEPPKELGESISLLLRKTGCLDRNVHHPLRLFCHPPGEVTALEESSTHYGYVLEGECAVTERGRRVTVGANTFFCVAGAATLDGTGQCVVTTRFHYKGLTLFGGEIEDWGRLEYIDGCTDTLLIAPVKRGDPCLNALYFPPATHQTRHLHPSVRCGAVIAGEGLCKTPMGDHPLTKGSIFFLPPETYHAFHTRDAPGTGRSALTVLAFHPDSDFGPTDAHHPMINRTYFRFLHRLRSVAVGAQGPAGASR</sequence>
<dbReference type="InterPro" id="IPR014710">
    <property type="entry name" value="RmlC-like_jellyroll"/>
</dbReference>